<keyword evidence="8 13" id="KW-1133">Transmembrane helix</keyword>
<feature type="transmembrane region" description="Helical" evidence="13">
    <location>
        <begin position="92"/>
        <end position="112"/>
    </location>
</feature>
<evidence type="ECO:0000256" key="2">
    <source>
        <dbReference type="ARBA" id="ARBA00006920"/>
    </source>
</evidence>
<evidence type="ECO:0000313" key="15">
    <source>
        <dbReference type="Proteomes" id="UP000199391"/>
    </source>
</evidence>
<feature type="transmembrane region" description="Helical" evidence="13">
    <location>
        <begin position="16"/>
        <end position="33"/>
    </location>
</feature>
<feature type="transmembrane region" description="Helical" evidence="13">
    <location>
        <begin position="174"/>
        <end position="199"/>
    </location>
</feature>
<protein>
    <submittedName>
        <fullName evidence="14">Uncharacterized membrane protein</fullName>
    </submittedName>
</protein>
<gene>
    <name evidence="14" type="ORF">SAMN05216552_101121</name>
</gene>
<keyword evidence="6" id="KW-0631">Potassium channel</keyword>
<dbReference type="InterPro" id="IPR010617">
    <property type="entry name" value="TMEM175-like"/>
</dbReference>
<dbReference type="Proteomes" id="UP000199391">
    <property type="component" value="Unassembled WGS sequence"/>
</dbReference>
<organism evidence="14 15">
    <name type="scientific">Pseudoduganella namucuonensis</name>
    <dbReference type="NCBI Taxonomy" id="1035707"/>
    <lineage>
        <taxon>Bacteria</taxon>
        <taxon>Pseudomonadati</taxon>
        <taxon>Pseudomonadota</taxon>
        <taxon>Betaproteobacteria</taxon>
        <taxon>Burkholderiales</taxon>
        <taxon>Oxalobacteraceae</taxon>
        <taxon>Telluria group</taxon>
        <taxon>Pseudoduganella</taxon>
    </lineage>
</organism>
<comment type="similarity">
    <text evidence="2">Belongs to the TMEM175 family.</text>
</comment>
<keyword evidence="15" id="KW-1185">Reference proteome</keyword>
<comment type="catalytic activity">
    <reaction evidence="12">
        <text>K(+)(in) = K(+)(out)</text>
        <dbReference type="Rhea" id="RHEA:29463"/>
        <dbReference type="ChEBI" id="CHEBI:29103"/>
    </reaction>
</comment>
<comment type="subcellular location">
    <subcellularLocation>
        <location evidence="1">Membrane</location>
        <topology evidence="1">Multi-pass membrane protein</topology>
    </subcellularLocation>
</comment>
<keyword evidence="7" id="KW-0630">Potassium</keyword>
<evidence type="ECO:0000256" key="5">
    <source>
        <dbReference type="ARBA" id="ARBA00022692"/>
    </source>
</evidence>
<keyword evidence="5 13" id="KW-0812">Transmembrane</keyword>
<dbReference type="EMBL" id="FPBO01000011">
    <property type="protein sequence ID" value="SFU83207.1"/>
    <property type="molecule type" value="Genomic_DNA"/>
</dbReference>
<accession>A0A1I7JDG3</accession>
<evidence type="ECO:0000256" key="9">
    <source>
        <dbReference type="ARBA" id="ARBA00023065"/>
    </source>
</evidence>
<dbReference type="AlphaFoldDB" id="A0A1I7JDG3"/>
<feature type="transmembrane region" description="Helical" evidence="13">
    <location>
        <begin position="124"/>
        <end position="145"/>
    </location>
</feature>
<evidence type="ECO:0000256" key="3">
    <source>
        <dbReference type="ARBA" id="ARBA00022448"/>
    </source>
</evidence>
<evidence type="ECO:0000256" key="10">
    <source>
        <dbReference type="ARBA" id="ARBA00023136"/>
    </source>
</evidence>
<evidence type="ECO:0000256" key="8">
    <source>
        <dbReference type="ARBA" id="ARBA00022989"/>
    </source>
</evidence>
<dbReference type="OrthoDB" id="7626281at2"/>
<dbReference type="GO" id="GO:0005267">
    <property type="term" value="F:potassium channel activity"/>
    <property type="evidence" value="ECO:0007669"/>
    <property type="project" value="UniProtKB-KW"/>
</dbReference>
<keyword evidence="3" id="KW-0813">Transport</keyword>
<dbReference type="PANTHER" id="PTHR31462:SF5">
    <property type="entry name" value="ENDOSOMAL_LYSOSOMAL PROTON CHANNEL TMEM175"/>
    <property type="match status" value="1"/>
</dbReference>
<keyword evidence="10 13" id="KW-0472">Membrane</keyword>
<dbReference type="GO" id="GO:0015252">
    <property type="term" value="F:proton channel activity"/>
    <property type="evidence" value="ECO:0007669"/>
    <property type="project" value="InterPro"/>
</dbReference>
<evidence type="ECO:0000256" key="11">
    <source>
        <dbReference type="ARBA" id="ARBA00023303"/>
    </source>
</evidence>
<dbReference type="GO" id="GO:0016020">
    <property type="term" value="C:membrane"/>
    <property type="evidence" value="ECO:0007669"/>
    <property type="project" value="UniProtKB-SubCell"/>
</dbReference>
<keyword evidence="11" id="KW-0407">Ion channel</keyword>
<sequence>MTQLTPSRGLRKTERTTLFSDGVFAIVITILVLELRVPPHEAGQLLQALLHQWASLLGYVVSFIYIGIAWLNHEAVFARVRYVDLRLQWINLGILLTTALLPFPTGVLAEALGEGNLADQQVAVALYALTACLMSAAWLPIFGYLRDHPELVDEATPPAYFHLQRMRPWTGIGLYLFGAVVGAFYPVIGLLLFMVMVLYHACTSEGRQTA</sequence>
<dbReference type="RefSeq" id="WP_143133112.1">
    <property type="nucleotide sequence ID" value="NZ_FPBO01000011.1"/>
</dbReference>
<evidence type="ECO:0000256" key="6">
    <source>
        <dbReference type="ARBA" id="ARBA00022826"/>
    </source>
</evidence>
<evidence type="ECO:0000313" key="14">
    <source>
        <dbReference type="EMBL" id="SFU83207.1"/>
    </source>
</evidence>
<evidence type="ECO:0000256" key="13">
    <source>
        <dbReference type="SAM" id="Phobius"/>
    </source>
</evidence>
<name>A0A1I7JDG3_9BURK</name>
<proteinExistence type="inferred from homology"/>
<reference evidence="15" key="1">
    <citation type="submission" date="2016-10" db="EMBL/GenBank/DDBJ databases">
        <authorList>
            <person name="Varghese N."/>
            <person name="Submissions S."/>
        </authorList>
    </citation>
    <scope>NUCLEOTIDE SEQUENCE [LARGE SCALE GENOMIC DNA]</scope>
    <source>
        <strain evidence="15">CGMCC 1.11014</strain>
    </source>
</reference>
<dbReference type="PANTHER" id="PTHR31462">
    <property type="entry name" value="ENDOSOMAL/LYSOSOMAL POTASSIUM CHANNEL TMEM175"/>
    <property type="match status" value="1"/>
</dbReference>
<feature type="transmembrane region" description="Helical" evidence="13">
    <location>
        <begin position="53"/>
        <end position="71"/>
    </location>
</feature>
<evidence type="ECO:0000256" key="7">
    <source>
        <dbReference type="ARBA" id="ARBA00022958"/>
    </source>
</evidence>
<keyword evidence="9" id="KW-0406">Ion transport</keyword>
<evidence type="ECO:0000256" key="1">
    <source>
        <dbReference type="ARBA" id="ARBA00004141"/>
    </source>
</evidence>
<dbReference type="STRING" id="1035707.SAMN05216552_101121"/>
<evidence type="ECO:0000256" key="12">
    <source>
        <dbReference type="ARBA" id="ARBA00034430"/>
    </source>
</evidence>
<dbReference type="Pfam" id="PF06736">
    <property type="entry name" value="TMEM175"/>
    <property type="match status" value="1"/>
</dbReference>
<keyword evidence="4" id="KW-0633">Potassium transport</keyword>
<evidence type="ECO:0000256" key="4">
    <source>
        <dbReference type="ARBA" id="ARBA00022538"/>
    </source>
</evidence>